<dbReference type="Proteomes" id="UP001234880">
    <property type="component" value="Unassembled WGS sequence"/>
</dbReference>
<dbReference type="EMBL" id="JAURUE010000001">
    <property type="protein sequence ID" value="MDP9612943.1"/>
    <property type="molecule type" value="Genomic_DNA"/>
</dbReference>
<reference evidence="2 3" key="1">
    <citation type="submission" date="2023-07" db="EMBL/GenBank/DDBJ databases">
        <title>Sequencing the genomes of 1000 actinobacteria strains.</title>
        <authorList>
            <person name="Klenk H.-P."/>
        </authorList>
    </citation>
    <scope>NUCLEOTIDE SEQUENCE [LARGE SCALE GENOMIC DNA]</scope>
    <source>
        <strain evidence="2 3">DSM 41600</strain>
    </source>
</reference>
<accession>A0ABT9L6Y4</accession>
<evidence type="ECO:0000313" key="2">
    <source>
        <dbReference type="EMBL" id="MDP9616448.1"/>
    </source>
</evidence>
<evidence type="ECO:0000313" key="1">
    <source>
        <dbReference type="EMBL" id="MDP9612943.1"/>
    </source>
</evidence>
<proteinExistence type="predicted"/>
<name>A0ABT9L6Y4_9ACTN</name>
<sequence>MQDVRLNRKQKRVLGAAIEEPDSDAFLAAQLVRQHSVDTVNDGHRRPMNDDGGQRALHCSDHLYVVGVVSDHPRRFAQHEVIDHDGLDSFVEPVLLPCLKMARFSQLSNQCLFP</sequence>
<evidence type="ECO:0000313" key="3">
    <source>
        <dbReference type="Proteomes" id="UP001234880"/>
    </source>
</evidence>
<comment type="caution">
    <text evidence="2">The sequence shown here is derived from an EMBL/GenBank/DDBJ whole genome shotgun (WGS) entry which is preliminary data.</text>
</comment>
<gene>
    <name evidence="1" type="ORF">JOF35_005220</name>
    <name evidence="2" type="ORF">JOF35_008806</name>
</gene>
<protein>
    <submittedName>
        <fullName evidence="2">Uncharacterized protein</fullName>
    </submittedName>
</protein>
<dbReference type="EMBL" id="JAURUE010000005">
    <property type="protein sequence ID" value="MDP9616448.1"/>
    <property type="molecule type" value="Genomic_DNA"/>
</dbReference>
<organism evidence="2 3">
    <name type="scientific">Streptomyces demainii</name>
    <dbReference type="NCBI Taxonomy" id="588122"/>
    <lineage>
        <taxon>Bacteria</taxon>
        <taxon>Bacillati</taxon>
        <taxon>Actinomycetota</taxon>
        <taxon>Actinomycetes</taxon>
        <taxon>Kitasatosporales</taxon>
        <taxon>Streptomycetaceae</taxon>
        <taxon>Streptomyces</taxon>
    </lineage>
</organism>
<keyword evidence="3" id="KW-1185">Reference proteome</keyword>